<dbReference type="PANTHER" id="PTHR43071">
    <property type="entry name" value="2-AMINO-4-HYDROXY-6-HYDROXYMETHYLDIHYDROPTERIDINE PYROPHOSPHOKINASE"/>
    <property type="match status" value="1"/>
</dbReference>
<dbReference type="EMBL" id="BMER01000007">
    <property type="protein sequence ID" value="GGH04703.1"/>
    <property type="molecule type" value="Genomic_DNA"/>
</dbReference>
<evidence type="ECO:0000256" key="2">
    <source>
        <dbReference type="ARBA" id="ARBA00005810"/>
    </source>
</evidence>
<evidence type="ECO:0000256" key="9">
    <source>
        <dbReference type="ARBA" id="ARBA00022909"/>
    </source>
</evidence>
<reference evidence="14" key="2">
    <citation type="submission" date="2020-09" db="EMBL/GenBank/DDBJ databases">
        <authorList>
            <person name="Sun Q."/>
            <person name="Zhou Y."/>
        </authorList>
    </citation>
    <scope>NUCLEOTIDE SEQUENCE</scope>
    <source>
        <strain evidence="14">CGMCC 1.12195</strain>
    </source>
</reference>
<dbReference type="PANTHER" id="PTHR43071:SF1">
    <property type="entry name" value="2-AMINO-4-HYDROXY-6-HYDROXYMETHYLDIHYDROPTERIDINE PYROPHOSPHOKINASE"/>
    <property type="match status" value="1"/>
</dbReference>
<name>A0A917MHL4_9SPHI</name>
<evidence type="ECO:0000256" key="10">
    <source>
        <dbReference type="ARBA" id="ARBA00029409"/>
    </source>
</evidence>
<dbReference type="Gene3D" id="3.30.70.560">
    <property type="entry name" value="7,8-Dihydro-6-hydroxymethylpterin-pyrophosphokinase HPPK"/>
    <property type="match status" value="1"/>
</dbReference>
<evidence type="ECO:0000313" key="15">
    <source>
        <dbReference type="Proteomes" id="UP000660862"/>
    </source>
</evidence>
<evidence type="ECO:0000256" key="6">
    <source>
        <dbReference type="ARBA" id="ARBA00022741"/>
    </source>
</evidence>
<evidence type="ECO:0000256" key="3">
    <source>
        <dbReference type="ARBA" id="ARBA00013253"/>
    </source>
</evidence>
<dbReference type="GO" id="GO:0005524">
    <property type="term" value="F:ATP binding"/>
    <property type="evidence" value="ECO:0007669"/>
    <property type="project" value="UniProtKB-KW"/>
</dbReference>
<proteinExistence type="inferred from homology"/>
<dbReference type="SUPFAM" id="SSF55083">
    <property type="entry name" value="6-hydroxymethyl-7,8-dihydropterin pyrophosphokinase, HPPK"/>
    <property type="match status" value="1"/>
</dbReference>
<dbReference type="EC" id="2.7.6.3" evidence="3"/>
<keyword evidence="15" id="KW-1185">Reference proteome</keyword>
<gene>
    <name evidence="14" type="primary">folK</name>
    <name evidence="14" type="ORF">GCM10007415_46320</name>
</gene>
<keyword evidence="5" id="KW-0808">Transferase</keyword>
<comment type="caution">
    <text evidence="14">The sequence shown here is derived from an EMBL/GenBank/DDBJ whole genome shotgun (WGS) entry which is preliminary data.</text>
</comment>
<reference evidence="14" key="1">
    <citation type="journal article" date="2014" name="Int. J. Syst. Evol. Microbiol.">
        <title>Complete genome sequence of Corynebacterium casei LMG S-19264T (=DSM 44701T), isolated from a smear-ripened cheese.</title>
        <authorList>
            <consortium name="US DOE Joint Genome Institute (JGI-PGF)"/>
            <person name="Walter F."/>
            <person name="Albersmeier A."/>
            <person name="Kalinowski J."/>
            <person name="Ruckert C."/>
        </authorList>
    </citation>
    <scope>NUCLEOTIDE SEQUENCE</scope>
    <source>
        <strain evidence="14">CGMCC 1.12195</strain>
    </source>
</reference>
<evidence type="ECO:0000256" key="8">
    <source>
        <dbReference type="ARBA" id="ARBA00022840"/>
    </source>
</evidence>
<keyword evidence="6" id="KW-0547">Nucleotide-binding</keyword>
<evidence type="ECO:0000256" key="1">
    <source>
        <dbReference type="ARBA" id="ARBA00005051"/>
    </source>
</evidence>
<comment type="function">
    <text evidence="10">Catalyzes the transfer of pyrophosphate from adenosine triphosphate (ATP) to 6-hydroxymethyl-7,8-dihydropterin, an enzymatic step in folate biosynthesis pathway.</text>
</comment>
<feature type="domain" description="7,8-dihydro-6-hydroxymethylpterin-pyrophosphokinase" evidence="13">
    <location>
        <begin position="8"/>
        <end position="135"/>
    </location>
</feature>
<dbReference type="Proteomes" id="UP000660862">
    <property type="component" value="Unassembled WGS sequence"/>
</dbReference>
<dbReference type="InterPro" id="IPR000550">
    <property type="entry name" value="Hppk"/>
</dbReference>
<dbReference type="CDD" id="cd00483">
    <property type="entry name" value="HPPK"/>
    <property type="match status" value="1"/>
</dbReference>
<dbReference type="GO" id="GO:0016301">
    <property type="term" value="F:kinase activity"/>
    <property type="evidence" value="ECO:0007669"/>
    <property type="project" value="UniProtKB-KW"/>
</dbReference>
<dbReference type="AlphaFoldDB" id="A0A917MHL4"/>
<dbReference type="NCBIfam" id="TIGR01498">
    <property type="entry name" value="folK"/>
    <property type="match status" value="1"/>
</dbReference>
<evidence type="ECO:0000256" key="4">
    <source>
        <dbReference type="ARBA" id="ARBA00016218"/>
    </source>
</evidence>
<dbReference type="Pfam" id="PF01288">
    <property type="entry name" value="HPPK"/>
    <property type="match status" value="1"/>
</dbReference>
<comment type="similarity">
    <text evidence="2">Belongs to the HPPK family.</text>
</comment>
<keyword evidence="8" id="KW-0067">ATP-binding</keyword>
<dbReference type="GO" id="GO:0003848">
    <property type="term" value="F:2-amino-4-hydroxy-6-hydroxymethyldihydropteridine diphosphokinase activity"/>
    <property type="evidence" value="ECO:0007669"/>
    <property type="project" value="UniProtKB-EC"/>
</dbReference>
<evidence type="ECO:0000259" key="13">
    <source>
        <dbReference type="Pfam" id="PF01288"/>
    </source>
</evidence>
<evidence type="ECO:0000256" key="7">
    <source>
        <dbReference type="ARBA" id="ARBA00022777"/>
    </source>
</evidence>
<keyword evidence="7" id="KW-0418">Kinase</keyword>
<sequence length="172" mass="19888">MSVTVDVYLLLGTNMGNRIALLEQARNEITREIGITRKISSVYETRAWGDESQPNYLNQVVLSTTLLHPLQLLKKINTIEKKMGRTRVNKWESRPIDIDILYYADRIIDEPTLQVPHPHLPNRRFALIPLQEIAPQLIHPTSKKTTVELLSETADQLSVQLYKPHTYEQHQL</sequence>
<evidence type="ECO:0000256" key="11">
    <source>
        <dbReference type="ARBA" id="ARBA00029766"/>
    </source>
</evidence>
<dbReference type="GO" id="GO:0046656">
    <property type="term" value="P:folic acid biosynthetic process"/>
    <property type="evidence" value="ECO:0007669"/>
    <property type="project" value="UniProtKB-KW"/>
</dbReference>
<keyword evidence="9" id="KW-0289">Folate biosynthesis</keyword>
<comment type="pathway">
    <text evidence="1">Cofactor biosynthesis; tetrahydrofolate biosynthesis; 2-amino-4-hydroxy-6-hydroxymethyl-7,8-dihydropteridine diphosphate from 7,8-dihydroneopterin triphosphate: step 4/4.</text>
</comment>
<accession>A0A917MHL4</accession>
<evidence type="ECO:0000313" key="14">
    <source>
        <dbReference type="EMBL" id="GGH04703.1"/>
    </source>
</evidence>
<organism evidence="14 15">
    <name type="scientific">Parapedobacter pyrenivorans</name>
    <dbReference type="NCBI Taxonomy" id="1305674"/>
    <lineage>
        <taxon>Bacteria</taxon>
        <taxon>Pseudomonadati</taxon>
        <taxon>Bacteroidota</taxon>
        <taxon>Sphingobacteriia</taxon>
        <taxon>Sphingobacteriales</taxon>
        <taxon>Sphingobacteriaceae</taxon>
        <taxon>Parapedobacter</taxon>
    </lineage>
</organism>
<dbReference type="InterPro" id="IPR035907">
    <property type="entry name" value="Hppk_sf"/>
</dbReference>
<evidence type="ECO:0000256" key="12">
    <source>
        <dbReference type="ARBA" id="ARBA00033413"/>
    </source>
</evidence>
<evidence type="ECO:0000256" key="5">
    <source>
        <dbReference type="ARBA" id="ARBA00022679"/>
    </source>
</evidence>
<protein>
    <recommendedName>
        <fullName evidence="4">2-amino-4-hydroxy-6-hydroxymethyldihydropteridine pyrophosphokinase</fullName>
        <ecNumber evidence="3">2.7.6.3</ecNumber>
    </recommendedName>
    <alternativeName>
        <fullName evidence="11">6-hydroxymethyl-7,8-dihydropterin pyrophosphokinase</fullName>
    </alternativeName>
    <alternativeName>
        <fullName evidence="12">7,8-dihydro-6-hydroxymethylpterin-pyrophosphokinase</fullName>
    </alternativeName>
</protein>